<reference evidence="3" key="1">
    <citation type="journal article" date="2015" name="Nat. Genet.">
        <title>The genome and transcriptome of the zoonotic hookworm Ancylostoma ceylanicum identify infection-specific gene families.</title>
        <authorList>
            <person name="Schwarz E.M."/>
            <person name="Hu Y."/>
            <person name="Antoshechkin I."/>
            <person name="Miller M.M."/>
            <person name="Sternberg P.W."/>
            <person name="Aroian R.V."/>
        </authorList>
    </citation>
    <scope>NUCLEOTIDE SEQUENCE</scope>
    <source>
        <strain evidence="3">HY135</strain>
    </source>
</reference>
<feature type="region of interest" description="Disordered" evidence="1">
    <location>
        <begin position="136"/>
        <end position="222"/>
    </location>
</feature>
<comment type="caution">
    <text evidence="2">The sequence shown here is derived from an EMBL/GenBank/DDBJ whole genome shotgun (WGS) entry which is preliminary data.</text>
</comment>
<feature type="compositionally biased region" description="Basic and acidic residues" evidence="1">
    <location>
        <begin position="196"/>
        <end position="208"/>
    </location>
</feature>
<dbReference type="Pfam" id="PF06658">
    <property type="entry name" value="DUF1168"/>
    <property type="match status" value="2"/>
</dbReference>
<feature type="region of interest" description="Disordered" evidence="1">
    <location>
        <begin position="29"/>
        <end position="51"/>
    </location>
</feature>
<feature type="compositionally biased region" description="Polar residues" evidence="1">
    <location>
        <begin position="181"/>
        <end position="192"/>
    </location>
</feature>
<dbReference type="OrthoDB" id="10067079at2759"/>
<proteinExistence type="predicted"/>
<dbReference type="Proteomes" id="UP000024635">
    <property type="component" value="Unassembled WGS sequence"/>
</dbReference>
<feature type="compositionally biased region" description="Basic residues" evidence="1">
    <location>
        <begin position="142"/>
        <end position="161"/>
    </location>
</feature>
<dbReference type="PANTHER" id="PTHR13507">
    <property type="entry name" value="PRKR-INTERACTING PROTEIN 1"/>
    <property type="match status" value="1"/>
</dbReference>
<sequence>MPRDDPIVEEERRAQTATDLMRMRLERLQQNIHKPAPVPARRAELKPPRPPPEFVRNVVGSSAAAGSAEYHIYRYVVDHLAFIQLQFDFQKDLPDTHNFSINRKKEQNRLDYIAKVAEQEELDEQYRIHKEEIERMEAERTAKKRAKRQRRKEAAKRKKRVKKEEESSEGSSDESDEDQESCPSNEQVHLFQNEQVKSEEPENEEPKQVEAGQGDVKDEQSS</sequence>
<evidence type="ECO:0000313" key="2">
    <source>
        <dbReference type="EMBL" id="EYB87199.1"/>
    </source>
</evidence>
<dbReference type="PANTHER" id="PTHR13507:SF0">
    <property type="entry name" value="PRKR-INTERACTING PROTEIN 1"/>
    <property type="match status" value="1"/>
</dbReference>
<accession>A0A016SA86</accession>
<dbReference type="InterPro" id="IPR009548">
    <property type="entry name" value="Prkrip1"/>
</dbReference>
<dbReference type="AlphaFoldDB" id="A0A016SA86"/>
<dbReference type="GO" id="GO:0019901">
    <property type="term" value="F:protein kinase binding"/>
    <property type="evidence" value="ECO:0007669"/>
    <property type="project" value="TreeGrafter"/>
</dbReference>
<name>A0A016SA86_9BILA</name>
<organism evidence="2 3">
    <name type="scientific">Ancylostoma ceylanicum</name>
    <dbReference type="NCBI Taxonomy" id="53326"/>
    <lineage>
        <taxon>Eukaryota</taxon>
        <taxon>Metazoa</taxon>
        <taxon>Ecdysozoa</taxon>
        <taxon>Nematoda</taxon>
        <taxon>Chromadorea</taxon>
        <taxon>Rhabditida</taxon>
        <taxon>Rhabditina</taxon>
        <taxon>Rhabditomorpha</taxon>
        <taxon>Strongyloidea</taxon>
        <taxon>Ancylostomatidae</taxon>
        <taxon>Ancylostomatinae</taxon>
        <taxon>Ancylostoma</taxon>
    </lineage>
</organism>
<evidence type="ECO:0000256" key="1">
    <source>
        <dbReference type="SAM" id="MobiDB-lite"/>
    </source>
</evidence>
<protein>
    <submittedName>
        <fullName evidence="2">Uncharacterized protein</fullName>
    </submittedName>
</protein>
<dbReference type="EMBL" id="JARK01001602">
    <property type="protein sequence ID" value="EYB87199.1"/>
    <property type="molecule type" value="Genomic_DNA"/>
</dbReference>
<dbReference type="STRING" id="53326.A0A016SA86"/>
<dbReference type="GO" id="GO:0004860">
    <property type="term" value="F:protein kinase inhibitor activity"/>
    <property type="evidence" value="ECO:0007669"/>
    <property type="project" value="TreeGrafter"/>
</dbReference>
<dbReference type="GO" id="GO:0005730">
    <property type="term" value="C:nucleolus"/>
    <property type="evidence" value="ECO:0007669"/>
    <property type="project" value="TreeGrafter"/>
</dbReference>
<evidence type="ECO:0000313" key="3">
    <source>
        <dbReference type="Proteomes" id="UP000024635"/>
    </source>
</evidence>
<dbReference type="GO" id="GO:0003725">
    <property type="term" value="F:double-stranded RNA binding"/>
    <property type="evidence" value="ECO:0007669"/>
    <property type="project" value="InterPro"/>
</dbReference>
<keyword evidence="3" id="KW-1185">Reference proteome</keyword>
<gene>
    <name evidence="2" type="primary">Acey_s0266.g683</name>
    <name evidence="2" type="synonym">Acey-F37A4.2</name>
    <name evidence="2" type="ORF">Y032_0266g683</name>
</gene>
<feature type="compositionally biased region" description="Acidic residues" evidence="1">
    <location>
        <begin position="166"/>
        <end position="180"/>
    </location>
</feature>